<feature type="domain" description="LptD C-terminal" evidence="7">
    <location>
        <begin position="370"/>
        <end position="775"/>
    </location>
</feature>
<dbReference type="GO" id="GO:0015920">
    <property type="term" value="P:lipopolysaccharide transport"/>
    <property type="evidence" value="ECO:0007669"/>
    <property type="project" value="InterPro"/>
</dbReference>
<evidence type="ECO:0000259" key="7">
    <source>
        <dbReference type="Pfam" id="PF04453"/>
    </source>
</evidence>
<comment type="similarity">
    <text evidence="4">Belongs to the LptD family.</text>
</comment>
<dbReference type="PANTHER" id="PTHR30189:SF1">
    <property type="entry name" value="LPS-ASSEMBLY PROTEIN LPTD"/>
    <property type="match status" value="1"/>
</dbReference>
<comment type="caution">
    <text evidence="8">The sequence shown here is derived from an EMBL/GenBank/DDBJ whole genome shotgun (WGS) entry which is preliminary data.</text>
</comment>
<dbReference type="PANTHER" id="PTHR30189">
    <property type="entry name" value="LPS-ASSEMBLY PROTEIN"/>
    <property type="match status" value="1"/>
</dbReference>
<evidence type="ECO:0000259" key="6">
    <source>
        <dbReference type="Pfam" id="PF03968"/>
    </source>
</evidence>
<evidence type="ECO:0000313" key="8">
    <source>
        <dbReference type="EMBL" id="MDO6673224.1"/>
    </source>
</evidence>
<feature type="region of interest" description="Disordered" evidence="5">
    <location>
        <begin position="1"/>
        <end position="37"/>
    </location>
</feature>
<dbReference type="AlphaFoldDB" id="A0AAP4WZK4"/>
<dbReference type="InterPro" id="IPR005653">
    <property type="entry name" value="OstA-like_N"/>
</dbReference>
<sequence>MAQRSHSSHPGKPTTAPGRRQRRFATPSLSAHSRQAPIARLGDDRPVWQLKPLVFRLLWTLAPLAAGAPLMAQAAPPEPLSASQLDWQPYDEVPQGKLCSGRYVTPAYRIEAGDTPEQVTTSADKANYGNDGVATLMGEVVLRRGDSQLESPEVSVNEARDTATAKGPVTYRQPGVLLRGDDARVSLNSDAASVDNGHYVFHEQHVRGDAVQLARLEDGRYRLKDASFTSCEPGNSLWRLVGSDITIDQDSGWGTAKHARMEMGGVPVFYWPYVRFPVDDRRHTGLLWPQFSYTSSSGFDYAQPIYLNLAPNYDATLTPRYISERGEMLEGEFRYLLPRGDEGSIEGAWLADDDGGSDPDDDEEDLIGEDRWYINYQHAGRYDARTDYQLKYGAASDGNYFDDFGRNFGETETDSLERLAQLDYHGDVWDLQFKAQGYQRMDYPLDNDDKPFYRLPSLTADGRWSQSNGFYEEWNSNATYFWRDVDETDTDIDEDQAANGSRLRLAPALGWRSDQSWSFIEPRAQLVSLSYSLDYGDRETDRSTSPSATIPVLSLDSGLIFDRETEWFGDGYTQTLEPRLYYAYVPEVDQSDLPDFDTSEDAFSWNQLWSPYRFSGGDRVGDTNKVSYGVSSRFISDESGRERLKLGVGQSSYLSDRNIDMDGDPDKTSRSDFDSYSDYYRATRDRSPVVFQADVVLNDQWTASQAVFQDFDRGVTESAQTSLRYRAEQGTVLNFGFNREIEGFVPYDDEDADDVLGYTRNEWDFSFATPMSESWSLLGRYMYDSTNSRSLEKVLGVQYNDCCYGVQVTWREWQDDNDTANTISDDEEKNGIFLTFEFKGLGGVGQSADSYLEQAVPGYRNAGF</sequence>
<name>A0AAP4WZK4_9GAMM</name>
<proteinExistence type="inferred from homology"/>
<feature type="domain" description="Organic solvent tolerance-like N-terminal" evidence="6">
    <location>
        <begin position="125"/>
        <end position="252"/>
    </location>
</feature>
<reference evidence="8" key="1">
    <citation type="submission" date="2023-07" db="EMBL/GenBank/DDBJ databases">
        <title>Genome content predicts the carbon catabolic preferences of heterotrophic bacteria.</title>
        <authorList>
            <person name="Gralka M."/>
        </authorList>
    </citation>
    <scope>NUCLEOTIDE SEQUENCE</scope>
    <source>
        <strain evidence="8">C2R13</strain>
    </source>
</reference>
<evidence type="ECO:0000256" key="5">
    <source>
        <dbReference type="SAM" id="MobiDB-lite"/>
    </source>
</evidence>
<dbReference type="Pfam" id="PF04453">
    <property type="entry name" value="LptD"/>
    <property type="match status" value="1"/>
</dbReference>
<dbReference type="Proteomes" id="UP001170481">
    <property type="component" value="Unassembled WGS sequence"/>
</dbReference>
<dbReference type="GO" id="GO:1990351">
    <property type="term" value="C:transporter complex"/>
    <property type="evidence" value="ECO:0007669"/>
    <property type="project" value="TreeGrafter"/>
</dbReference>
<dbReference type="InterPro" id="IPR007543">
    <property type="entry name" value="LptD_C"/>
</dbReference>
<dbReference type="HAMAP" id="MF_01411">
    <property type="entry name" value="LPS_assembly_LptD"/>
    <property type="match status" value="1"/>
</dbReference>
<dbReference type="InterPro" id="IPR020889">
    <property type="entry name" value="LipoPS_assembly_LptD"/>
</dbReference>
<protein>
    <recommendedName>
        <fullName evidence="4">LPS-assembly protein LptD</fullName>
    </recommendedName>
</protein>
<evidence type="ECO:0000256" key="2">
    <source>
        <dbReference type="ARBA" id="ARBA00023136"/>
    </source>
</evidence>
<dbReference type="Pfam" id="PF03968">
    <property type="entry name" value="LptD_N"/>
    <property type="match status" value="1"/>
</dbReference>
<comment type="subunit">
    <text evidence="4">Component of the lipopolysaccharide transport and assembly complex. Interacts with LptE and LptA.</text>
</comment>
<keyword evidence="2 4" id="KW-0472">Membrane</keyword>
<comment type="function">
    <text evidence="4">Together with LptE, is involved in the assembly of lipopolysaccharide (LPS) at the surface of the outer membrane.</text>
</comment>
<dbReference type="GO" id="GO:0009279">
    <property type="term" value="C:cell outer membrane"/>
    <property type="evidence" value="ECO:0007669"/>
    <property type="project" value="UniProtKB-SubCell"/>
</dbReference>
<accession>A0AAP4WZK4</accession>
<keyword evidence="1 4" id="KW-0732">Signal</keyword>
<dbReference type="GO" id="GO:0043165">
    <property type="term" value="P:Gram-negative-bacterium-type cell outer membrane assembly"/>
    <property type="evidence" value="ECO:0007669"/>
    <property type="project" value="UniProtKB-UniRule"/>
</dbReference>
<dbReference type="InterPro" id="IPR050218">
    <property type="entry name" value="LptD"/>
</dbReference>
<organism evidence="8 9">
    <name type="scientific">Cobetia amphilecti</name>
    <dbReference type="NCBI Taxonomy" id="1055104"/>
    <lineage>
        <taxon>Bacteria</taxon>
        <taxon>Pseudomonadati</taxon>
        <taxon>Pseudomonadota</taxon>
        <taxon>Gammaproteobacteria</taxon>
        <taxon>Oceanospirillales</taxon>
        <taxon>Halomonadaceae</taxon>
        <taxon>Cobetia</taxon>
    </lineage>
</organism>
<evidence type="ECO:0000256" key="1">
    <source>
        <dbReference type="ARBA" id="ARBA00022729"/>
    </source>
</evidence>
<comment type="caution">
    <text evidence="4">Lacks conserved residue(s) required for the propagation of feature annotation.</text>
</comment>
<evidence type="ECO:0000313" key="9">
    <source>
        <dbReference type="Proteomes" id="UP001170481"/>
    </source>
</evidence>
<evidence type="ECO:0000256" key="4">
    <source>
        <dbReference type="HAMAP-Rule" id="MF_01411"/>
    </source>
</evidence>
<gene>
    <name evidence="4" type="primary">lptD</name>
    <name evidence="8" type="ORF">Q4535_14005</name>
</gene>
<keyword evidence="3 4" id="KW-0998">Cell outer membrane</keyword>
<evidence type="ECO:0000256" key="3">
    <source>
        <dbReference type="ARBA" id="ARBA00023237"/>
    </source>
</evidence>
<dbReference type="EMBL" id="JAUORK010000021">
    <property type="protein sequence ID" value="MDO6673224.1"/>
    <property type="molecule type" value="Genomic_DNA"/>
</dbReference>
<comment type="subcellular location">
    <subcellularLocation>
        <location evidence="4">Cell outer membrane</location>
    </subcellularLocation>
</comment>